<dbReference type="Gene3D" id="3.30.559.10">
    <property type="entry name" value="Chloramphenicol acetyltransferase-like domain"/>
    <property type="match status" value="1"/>
</dbReference>
<accession>A0A140AXD8</accession>
<dbReference type="GO" id="GO:0003824">
    <property type="term" value="F:catalytic activity"/>
    <property type="evidence" value="ECO:0007669"/>
    <property type="project" value="InterPro"/>
</dbReference>
<feature type="non-terminal residue" evidence="2">
    <location>
        <position position="142"/>
    </location>
</feature>
<dbReference type="InterPro" id="IPR001242">
    <property type="entry name" value="Condensation_dom"/>
</dbReference>
<dbReference type="Pfam" id="PF00668">
    <property type="entry name" value="Condensation"/>
    <property type="match status" value="1"/>
</dbReference>
<dbReference type="GO" id="GO:0043041">
    <property type="term" value="P:amino acid activation for nonribosomal peptide biosynthetic process"/>
    <property type="evidence" value="ECO:0007669"/>
    <property type="project" value="TreeGrafter"/>
</dbReference>
<dbReference type="GO" id="GO:0044550">
    <property type="term" value="P:secondary metabolite biosynthetic process"/>
    <property type="evidence" value="ECO:0007669"/>
    <property type="project" value="TreeGrafter"/>
</dbReference>
<sequence length="142" mass="16207">VIAKARKMSFNLSLSQLLQHQTIQELASLVSQELNPLPTQNTEKFSLISENQPLNFPPDIEDAYPLTALQLGMIFHSEYQGNVPVYHDVFTYHIRTVFNYTVLHQTIQEIAARHGILRTSFALTDYAEPLQLVHHQVEIPLA</sequence>
<dbReference type="PANTHER" id="PTHR45527">
    <property type="entry name" value="NONRIBOSOMAL PEPTIDE SYNTHETASE"/>
    <property type="match status" value="1"/>
</dbReference>
<dbReference type="GO" id="GO:0008610">
    <property type="term" value="P:lipid biosynthetic process"/>
    <property type="evidence" value="ECO:0007669"/>
    <property type="project" value="UniProtKB-ARBA"/>
</dbReference>
<evidence type="ECO:0000313" key="2">
    <source>
        <dbReference type="EMBL" id="ALH21999.1"/>
    </source>
</evidence>
<feature type="domain" description="Condensation" evidence="1">
    <location>
        <begin position="61"/>
        <end position="141"/>
    </location>
</feature>
<dbReference type="GO" id="GO:0031177">
    <property type="term" value="F:phosphopantetheine binding"/>
    <property type="evidence" value="ECO:0007669"/>
    <property type="project" value="TreeGrafter"/>
</dbReference>
<feature type="non-terminal residue" evidence="2">
    <location>
        <position position="1"/>
    </location>
</feature>
<dbReference type="PANTHER" id="PTHR45527:SF1">
    <property type="entry name" value="FATTY ACID SYNTHASE"/>
    <property type="match status" value="1"/>
</dbReference>
<evidence type="ECO:0000259" key="1">
    <source>
        <dbReference type="Pfam" id="PF00668"/>
    </source>
</evidence>
<dbReference type="InterPro" id="IPR023213">
    <property type="entry name" value="CAT-like_dom_sf"/>
</dbReference>
<proteinExistence type="predicted"/>
<dbReference type="GO" id="GO:0005829">
    <property type="term" value="C:cytosol"/>
    <property type="evidence" value="ECO:0007669"/>
    <property type="project" value="TreeGrafter"/>
</dbReference>
<protein>
    <submittedName>
        <fullName evidence="2">Microcystin synthetase</fullName>
    </submittedName>
</protein>
<reference evidence="2" key="1">
    <citation type="journal article" date="2016" name="BMC Microbiol.">
        <title>Emergence of nontoxic mutants as revealed by single filament analysis in bloom-forming cyanobacteria of the genus Planktothrix.</title>
        <authorList>
            <person name="Chen Q."/>
            <person name="Christiansen G."/>
            <person name="Deng L."/>
            <person name="Kurmayer R."/>
        </authorList>
    </citation>
    <scope>NUCLEOTIDE SEQUENCE</scope>
    <source>
        <strain evidence="2">Filament A16</strain>
    </source>
</reference>
<gene>
    <name evidence="2" type="primary">mcyA</name>
</gene>
<dbReference type="EMBL" id="KP315861">
    <property type="protein sequence ID" value="ALH21999.1"/>
    <property type="molecule type" value="Genomic_DNA"/>
</dbReference>
<dbReference type="AlphaFoldDB" id="A0A140AXD8"/>
<dbReference type="SUPFAM" id="SSF52777">
    <property type="entry name" value="CoA-dependent acyltransferases"/>
    <property type="match status" value="1"/>
</dbReference>
<name>A0A140AXD8_9CYAN</name>
<organism evidence="2">
    <name type="scientific">Planktothrix sp. A16</name>
    <dbReference type="NCBI Taxonomy" id="1729763"/>
    <lineage>
        <taxon>Bacteria</taxon>
        <taxon>Bacillati</taxon>
        <taxon>Cyanobacteriota</taxon>
        <taxon>Cyanophyceae</taxon>
        <taxon>Oscillatoriophycideae</taxon>
        <taxon>Oscillatoriales</taxon>
        <taxon>Microcoleaceae</taxon>
        <taxon>Planktothrix</taxon>
    </lineage>
</organism>